<reference evidence="2 3" key="1">
    <citation type="journal article" date="2013" name="Genome Biol.">
        <title>Genome of Acanthamoeba castellanii highlights extensive lateral gene transfer and early evolution of tyrosine kinase signaling.</title>
        <authorList>
            <person name="Clarke M."/>
            <person name="Lohan A.J."/>
            <person name="Liu B."/>
            <person name="Lagkouvardos I."/>
            <person name="Roy S."/>
            <person name="Zafar N."/>
            <person name="Bertelli C."/>
            <person name="Schilde C."/>
            <person name="Kianianmomeni A."/>
            <person name="Burglin T.R."/>
            <person name="Frech C."/>
            <person name="Turcotte B."/>
            <person name="Kopec K.O."/>
            <person name="Synnott J.M."/>
            <person name="Choo C."/>
            <person name="Paponov I."/>
            <person name="Finkler A."/>
            <person name="Soon Heng Tan C."/>
            <person name="Hutchins A.P."/>
            <person name="Weinmeier T."/>
            <person name="Rattei T."/>
            <person name="Chu J.S."/>
            <person name="Gimenez G."/>
            <person name="Irimia M."/>
            <person name="Rigden D.J."/>
            <person name="Fitzpatrick D.A."/>
            <person name="Lorenzo-Morales J."/>
            <person name="Bateman A."/>
            <person name="Chiu C.H."/>
            <person name="Tang P."/>
            <person name="Hegemann P."/>
            <person name="Fromm H."/>
            <person name="Raoult D."/>
            <person name="Greub G."/>
            <person name="Miranda-Saavedra D."/>
            <person name="Chen N."/>
            <person name="Nash P."/>
            <person name="Ginger M.L."/>
            <person name="Horn M."/>
            <person name="Schaap P."/>
            <person name="Caler L."/>
            <person name="Loftus B."/>
        </authorList>
    </citation>
    <scope>NUCLEOTIDE SEQUENCE [LARGE SCALE GENOMIC DNA]</scope>
    <source>
        <strain evidence="2 3">Neff</strain>
    </source>
</reference>
<sequence>MTGKKPSVADPDAYDAANIDDDKGPDAENAKEGDHIDGMDADPTKAQRLLLLGPVAAGIEFDVFHFVARKLNDYVHDKQWEQTEVLWVNWMREEPLTVVAGNALLSNIIYNQEHFLSVFVQVLKIYNAAKAPLSYVARHL</sequence>
<feature type="compositionally biased region" description="Basic and acidic residues" evidence="1">
    <location>
        <begin position="20"/>
        <end position="41"/>
    </location>
</feature>
<keyword evidence="3" id="KW-1185">Reference proteome</keyword>
<dbReference type="RefSeq" id="XP_004335173.1">
    <property type="nucleotide sequence ID" value="XM_004335125.1"/>
</dbReference>
<dbReference type="VEuPathDB" id="AmoebaDB:ACA1_349810"/>
<accession>L8GJD2</accession>
<evidence type="ECO:0000256" key="1">
    <source>
        <dbReference type="SAM" id="MobiDB-lite"/>
    </source>
</evidence>
<dbReference type="AlphaFoldDB" id="L8GJD2"/>
<dbReference type="KEGG" id="acan:ACA1_349810"/>
<evidence type="ECO:0000313" key="3">
    <source>
        <dbReference type="Proteomes" id="UP000011083"/>
    </source>
</evidence>
<name>L8GJD2_ACACF</name>
<feature type="region of interest" description="Disordered" evidence="1">
    <location>
        <begin position="1"/>
        <end position="41"/>
    </location>
</feature>
<proteinExistence type="predicted"/>
<evidence type="ECO:0000313" key="2">
    <source>
        <dbReference type="EMBL" id="ELR13160.1"/>
    </source>
</evidence>
<dbReference type="GeneID" id="14913685"/>
<gene>
    <name evidence="2" type="ORF">ACA1_349810</name>
</gene>
<dbReference type="EMBL" id="KB008100">
    <property type="protein sequence ID" value="ELR13160.1"/>
    <property type="molecule type" value="Genomic_DNA"/>
</dbReference>
<organism evidence="2 3">
    <name type="scientific">Acanthamoeba castellanii (strain ATCC 30010 / Neff)</name>
    <dbReference type="NCBI Taxonomy" id="1257118"/>
    <lineage>
        <taxon>Eukaryota</taxon>
        <taxon>Amoebozoa</taxon>
        <taxon>Discosea</taxon>
        <taxon>Longamoebia</taxon>
        <taxon>Centramoebida</taxon>
        <taxon>Acanthamoebidae</taxon>
        <taxon>Acanthamoeba</taxon>
    </lineage>
</organism>
<protein>
    <submittedName>
        <fullName evidence="2">Uncharacterized protein</fullName>
    </submittedName>
</protein>
<dbReference type="Proteomes" id="UP000011083">
    <property type="component" value="Unassembled WGS sequence"/>
</dbReference>